<dbReference type="EMBL" id="SHKN01000001">
    <property type="protein sequence ID" value="RZT96250.1"/>
    <property type="molecule type" value="Genomic_DNA"/>
</dbReference>
<evidence type="ECO:0000313" key="1">
    <source>
        <dbReference type="EMBL" id="RZT96250.1"/>
    </source>
</evidence>
<evidence type="ECO:0000313" key="2">
    <source>
        <dbReference type="Proteomes" id="UP000293562"/>
    </source>
</evidence>
<accession>A0A4Q7VJ88</accession>
<organism evidence="1 2">
    <name type="scientific">Ancylomarina subtilis</name>
    <dbReference type="NCBI Taxonomy" id="1639035"/>
    <lineage>
        <taxon>Bacteria</taxon>
        <taxon>Pseudomonadati</taxon>
        <taxon>Bacteroidota</taxon>
        <taxon>Bacteroidia</taxon>
        <taxon>Marinilabiliales</taxon>
        <taxon>Marinifilaceae</taxon>
        <taxon>Ancylomarina</taxon>
    </lineage>
</organism>
<name>A0A4Q7VJ88_9BACT</name>
<comment type="caution">
    <text evidence="1">The sequence shown here is derived from an EMBL/GenBank/DDBJ whole genome shotgun (WGS) entry which is preliminary data.</text>
</comment>
<reference evidence="1 2" key="1">
    <citation type="submission" date="2019-02" db="EMBL/GenBank/DDBJ databases">
        <title>Genomic Encyclopedia of Type Strains, Phase IV (KMG-IV): sequencing the most valuable type-strain genomes for metagenomic binning, comparative biology and taxonomic classification.</title>
        <authorList>
            <person name="Goeker M."/>
        </authorList>
    </citation>
    <scope>NUCLEOTIDE SEQUENCE [LARGE SCALE GENOMIC DNA]</scope>
    <source>
        <strain evidence="1 2">DSM 28825</strain>
    </source>
</reference>
<protein>
    <submittedName>
        <fullName evidence="1">Uncharacterized protein</fullName>
    </submittedName>
</protein>
<sequence>MFKERKETVGVLDSWDGNRHQWKKRVAYGISWVFVACMDMMCLVRM</sequence>
<dbReference type="Proteomes" id="UP000293562">
    <property type="component" value="Unassembled WGS sequence"/>
</dbReference>
<gene>
    <name evidence="1" type="ORF">EV201_0886</name>
</gene>
<keyword evidence="2" id="KW-1185">Reference proteome</keyword>
<dbReference type="AlphaFoldDB" id="A0A4Q7VJ88"/>
<dbReference type="RefSeq" id="WP_165389577.1">
    <property type="nucleotide sequence ID" value="NZ_SHKN01000001.1"/>
</dbReference>
<proteinExistence type="predicted"/>